<dbReference type="Gene3D" id="3.20.20.70">
    <property type="entry name" value="Aldolase class I"/>
    <property type="match status" value="1"/>
</dbReference>
<dbReference type="PANTHER" id="PTHR43656:SF2">
    <property type="entry name" value="BINDING OXIDOREDUCTASE, PUTATIVE (AFU_ORTHOLOGUE AFUA_2G08260)-RELATED"/>
    <property type="match status" value="1"/>
</dbReference>
<reference evidence="4 5" key="1">
    <citation type="submission" date="2015-09" db="EMBL/GenBank/DDBJ databases">
        <authorList>
            <consortium name="Pathogen Informatics"/>
        </authorList>
    </citation>
    <scope>NUCLEOTIDE SEQUENCE [LARGE SCALE GENOMIC DNA]</scope>
    <source>
        <strain evidence="4 5">2789STDY5834858</strain>
    </source>
</reference>
<dbReference type="PANTHER" id="PTHR43656">
    <property type="entry name" value="BINDING OXIDOREDUCTASE, PUTATIVE (AFU_ORTHOLOGUE AFUA_2G08260)-RELATED"/>
    <property type="match status" value="1"/>
</dbReference>
<dbReference type="InterPro" id="IPR013785">
    <property type="entry name" value="Aldolase_TIM"/>
</dbReference>
<dbReference type="EC" id="1.-.-.-" evidence="4"/>
<sequence>MFNEFKLNDKVTLRNKLVMAPMTTCASNDDLTVADDEADYYKVRAKDLGMVITGCTFFKPNGQGFKDEFYAGDDKFIPSLKKMADAIKSQGAKAVLQIFHAGRMADPTKGELVSASAVKPNYNLFGPMESLKAPRELTNEEILDLIDGFYETTRRAIEAGFDGVEIHGANTYLIQQFFSPHSNRRNDEWGGSREKRIKFPLEIVKAVNKAKKDFGKEDFIIGYRFSPEELENPGITLDDTLYLVDTLANEEIDYLHISLSKYNNTSIRDKDDKRIIGKLILEKIGGRKPLIGVGSIYTKEDAKDALENVGYDLIALGHVIITDPDWVNKVKNNEKIETVVHANNLEKQKIPKKMMTMLEASEGWFEIEK</sequence>
<dbReference type="InterPro" id="IPR051799">
    <property type="entry name" value="NADH_flavin_oxidoreductase"/>
</dbReference>
<protein>
    <submittedName>
        <fullName evidence="4">NADH oxidase</fullName>
        <ecNumber evidence="4">1.-.-.-</ecNumber>
    </submittedName>
</protein>
<organism evidence="4 5">
    <name type="scientific">Sarcina ventriculi</name>
    <name type="common">Clostridium ventriculi</name>
    <dbReference type="NCBI Taxonomy" id="1267"/>
    <lineage>
        <taxon>Bacteria</taxon>
        <taxon>Bacillati</taxon>
        <taxon>Bacillota</taxon>
        <taxon>Clostridia</taxon>
        <taxon>Eubacteriales</taxon>
        <taxon>Clostridiaceae</taxon>
        <taxon>Sarcina</taxon>
    </lineage>
</organism>
<gene>
    <name evidence="4" type="ORF">ERS852473_01363</name>
</gene>
<evidence type="ECO:0000313" key="4">
    <source>
        <dbReference type="EMBL" id="CUN89873.1"/>
    </source>
</evidence>
<evidence type="ECO:0000259" key="3">
    <source>
        <dbReference type="Pfam" id="PF00724"/>
    </source>
</evidence>
<evidence type="ECO:0000313" key="5">
    <source>
        <dbReference type="Proteomes" id="UP000095488"/>
    </source>
</evidence>
<keyword evidence="5" id="KW-1185">Reference proteome</keyword>
<keyword evidence="1" id="KW-0285">Flavoprotein</keyword>
<dbReference type="Pfam" id="PF00724">
    <property type="entry name" value="Oxidored_FMN"/>
    <property type="match status" value="1"/>
</dbReference>
<dbReference type="RefSeq" id="WP_055258906.1">
    <property type="nucleotide sequence ID" value="NZ_CABIXL010000004.1"/>
</dbReference>
<evidence type="ECO:0000256" key="1">
    <source>
        <dbReference type="ARBA" id="ARBA00022630"/>
    </source>
</evidence>
<evidence type="ECO:0000256" key="2">
    <source>
        <dbReference type="ARBA" id="ARBA00023002"/>
    </source>
</evidence>
<comment type="caution">
    <text evidence="4">The sequence shown here is derived from an EMBL/GenBank/DDBJ whole genome shotgun (WGS) entry which is preliminary data.</text>
</comment>
<keyword evidence="2 4" id="KW-0560">Oxidoreductase</keyword>
<proteinExistence type="predicted"/>
<feature type="domain" description="NADH:flavin oxidoreductase/NADH oxidase N-terminal" evidence="3">
    <location>
        <begin position="2"/>
        <end position="333"/>
    </location>
</feature>
<dbReference type="GO" id="GO:0016491">
    <property type="term" value="F:oxidoreductase activity"/>
    <property type="evidence" value="ECO:0007669"/>
    <property type="project" value="UniProtKB-KW"/>
</dbReference>
<dbReference type="CDD" id="cd04735">
    <property type="entry name" value="OYE_like_4_FMN"/>
    <property type="match status" value="1"/>
</dbReference>
<dbReference type="Proteomes" id="UP000095488">
    <property type="component" value="Unassembled WGS sequence"/>
</dbReference>
<dbReference type="InterPro" id="IPR001155">
    <property type="entry name" value="OxRdtase_FMN_N"/>
</dbReference>
<dbReference type="EMBL" id="CYZR01000004">
    <property type="protein sequence ID" value="CUN89873.1"/>
    <property type="molecule type" value="Genomic_DNA"/>
</dbReference>
<dbReference type="SUPFAM" id="SSF51395">
    <property type="entry name" value="FMN-linked oxidoreductases"/>
    <property type="match status" value="1"/>
</dbReference>
<accession>A0ABM9UQ78</accession>
<name>A0ABM9UQ78_SARVE</name>